<feature type="non-terminal residue" evidence="1">
    <location>
        <position position="250"/>
    </location>
</feature>
<dbReference type="EMBL" id="CAJOBB010015491">
    <property type="protein sequence ID" value="CAF4317531.1"/>
    <property type="molecule type" value="Genomic_DNA"/>
</dbReference>
<name>A0A820IZW1_9BILA</name>
<evidence type="ECO:0000313" key="2">
    <source>
        <dbReference type="Proteomes" id="UP000663868"/>
    </source>
</evidence>
<organism evidence="1 2">
    <name type="scientific">Adineta steineri</name>
    <dbReference type="NCBI Taxonomy" id="433720"/>
    <lineage>
        <taxon>Eukaryota</taxon>
        <taxon>Metazoa</taxon>
        <taxon>Spiralia</taxon>
        <taxon>Gnathifera</taxon>
        <taxon>Rotifera</taxon>
        <taxon>Eurotatoria</taxon>
        <taxon>Bdelloidea</taxon>
        <taxon>Adinetida</taxon>
        <taxon>Adinetidae</taxon>
        <taxon>Adineta</taxon>
    </lineage>
</organism>
<accession>A0A820IZW1</accession>
<sequence>MKNELDNSLNKSQKLFRFLKTNRSIWGVAHIPVNLELICSLWSNEDFIETNELTITSLYTVMIEWLCRRYLSMPNKNIQNLSKHEVNQRCKKELAFLENLAFNGMKSNTIILRPNLLRKVLNEEKVSLHNHPHVLNMGVLKSFTKQGFDTQIETDKDHYFVHLSFQEYFAARYLIKALKESSTHKEEIKFIQREKYNQRYALVFTFLSGLSNEDDTTICLNIFWRLILTSPMDLLGIRHMQLVISCIEET</sequence>
<proteinExistence type="predicted"/>
<comment type="caution">
    <text evidence="1">The sequence shown here is derived from an EMBL/GenBank/DDBJ whole genome shotgun (WGS) entry which is preliminary data.</text>
</comment>
<evidence type="ECO:0000313" key="1">
    <source>
        <dbReference type="EMBL" id="CAF4317531.1"/>
    </source>
</evidence>
<dbReference type="PANTHER" id="PTHR46312">
    <property type="entry name" value="NACHT DOMAIN-CONTAINING PROTEIN"/>
    <property type="match status" value="1"/>
</dbReference>
<gene>
    <name evidence="1" type="ORF">KXQ929_LOCUS46439</name>
</gene>
<dbReference type="Proteomes" id="UP000663868">
    <property type="component" value="Unassembled WGS sequence"/>
</dbReference>
<dbReference type="AlphaFoldDB" id="A0A820IZW1"/>
<reference evidence="1" key="1">
    <citation type="submission" date="2021-02" db="EMBL/GenBank/DDBJ databases">
        <authorList>
            <person name="Nowell W R."/>
        </authorList>
    </citation>
    <scope>NUCLEOTIDE SEQUENCE</scope>
</reference>
<dbReference type="PANTHER" id="PTHR46312:SF2">
    <property type="entry name" value="NUCLEOTIDE-BINDING OLIGOMERIZATION DOMAIN-CONTAINING PROTEIN 2-LIKE"/>
    <property type="match status" value="1"/>
</dbReference>
<protein>
    <submittedName>
        <fullName evidence="1">Uncharacterized protein</fullName>
    </submittedName>
</protein>